<evidence type="ECO:0000313" key="2">
    <source>
        <dbReference type="EMBL" id="QAY60300.1"/>
    </source>
</evidence>
<evidence type="ECO:0000313" key="3">
    <source>
        <dbReference type="Proteomes" id="UP000293995"/>
    </source>
</evidence>
<reference evidence="2 3" key="1">
    <citation type="submission" date="2019-01" db="EMBL/GenBank/DDBJ databases">
        <title>Genome sequencing of strain DFW100M-13.</title>
        <authorList>
            <person name="Heo J."/>
            <person name="Kim S.-J."/>
            <person name="Kim J.-S."/>
            <person name="Hong S.-B."/>
            <person name="Kwon S.-W."/>
        </authorList>
    </citation>
    <scope>NUCLEOTIDE SEQUENCE [LARGE SCALE GENOMIC DNA]</scope>
    <source>
        <strain evidence="2 3">DFW100M-13</strain>
    </source>
</reference>
<dbReference type="Gene3D" id="3.40.50.1820">
    <property type="entry name" value="alpha/beta hydrolase"/>
    <property type="match status" value="1"/>
</dbReference>
<accession>A0A4P6EDF8</accession>
<dbReference type="PANTHER" id="PTHR43433">
    <property type="entry name" value="HYDROLASE, ALPHA/BETA FOLD FAMILY PROTEIN"/>
    <property type="match status" value="1"/>
</dbReference>
<name>A0A4P6EDF8_9MICO</name>
<sequence length="291" mass="31246">MPQIAIDDEVSLWYDEFPGHGMPVLSSAASFESGGYPEILARPPLARPVYQIQARGWGRSTHLAADPVDGWLDTWADDVCRVADRLGIEKFIYTGVSHGGGIGWHLGRRHPERLAALISVVGAPHDRAGGTASSAGRAAVIAGRTDAEVVRRQFEILAGHTDDPQRAAAREHMYRRVAENFAAQTEEEARINQGKPFPEAVTDQQLADVLAAIRVPVLILGALRDGVISPTASLRAAVSVPGSKTVLWEDEGHMIAGESPARLAREAALFLAELDGTAEPRDGAVSEAYRP</sequence>
<dbReference type="RefSeq" id="WP_129389421.1">
    <property type="nucleotide sequence ID" value="NZ_CP035494.1"/>
</dbReference>
<dbReference type="InterPro" id="IPR029058">
    <property type="entry name" value="AB_hydrolase_fold"/>
</dbReference>
<dbReference type="InterPro" id="IPR000073">
    <property type="entry name" value="AB_hydrolase_1"/>
</dbReference>
<keyword evidence="3" id="KW-1185">Reference proteome</keyword>
<dbReference type="AlphaFoldDB" id="A0A4P6EDF8"/>
<evidence type="ECO:0000259" key="1">
    <source>
        <dbReference type="Pfam" id="PF00561"/>
    </source>
</evidence>
<keyword evidence="2" id="KW-0378">Hydrolase</keyword>
<gene>
    <name evidence="2" type="ORF">ET475_10090</name>
</gene>
<dbReference type="KEGG" id="mprt:ET475_10090"/>
<dbReference type="Proteomes" id="UP000293995">
    <property type="component" value="Chromosome"/>
</dbReference>
<dbReference type="SUPFAM" id="SSF53474">
    <property type="entry name" value="alpha/beta-Hydrolases"/>
    <property type="match status" value="1"/>
</dbReference>
<dbReference type="Pfam" id="PF00561">
    <property type="entry name" value="Abhydrolase_1"/>
    <property type="match status" value="1"/>
</dbReference>
<dbReference type="InterPro" id="IPR050471">
    <property type="entry name" value="AB_hydrolase"/>
</dbReference>
<proteinExistence type="predicted"/>
<dbReference type="GO" id="GO:0016787">
    <property type="term" value="F:hydrolase activity"/>
    <property type="evidence" value="ECO:0007669"/>
    <property type="project" value="UniProtKB-KW"/>
</dbReference>
<dbReference type="PANTHER" id="PTHR43433:SF5">
    <property type="entry name" value="AB HYDROLASE-1 DOMAIN-CONTAINING PROTEIN"/>
    <property type="match status" value="1"/>
</dbReference>
<organism evidence="2 3">
    <name type="scientific">Microbacterium protaetiae</name>
    <dbReference type="NCBI Taxonomy" id="2509458"/>
    <lineage>
        <taxon>Bacteria</taxon>
        <taxon>Bacillati</taxon>
        <taxon>Actinomycetota</taxon>
        <taxon>Actinomycetes</taxon>
        <taxon>Micrococcales</taxon>
        <taxon>Microbacteriaceae</taxon>
        <taxon>Microbacterium</taxon>
    </lineage>
</organism>
<dbReference type="EMBL" id="CP035494">
    <property type="protein sequence ID" value="QAY60300.1"/>
    <property type="molecule type" value="Genomic_DNA"/>
</dbReference>
<protein>
    <submittedName>
        <fullName evidence="2">Alpha/beta fold hydrolase</fullName>
    </submittedName>
</protein>
<dbReference type="OrthoDB" id="3210164at2"/>
<feature type="domain" description="AB hydrolase-1" evidence="1">
    <location>
        <begin position="49"/>
        <end position="258"/>
    </location>
</feature>